<evidence type="ECO:0000256" key="6">
    <source>
        <dbReference type="ARBA" id="ARBA00023204"/>
    </source>
</evidence>
<feature type="domain" description="Methylated-DNA-[protein]-cysteine S-methyltransferase DNA binding" evidence="9">
    <location>
        <begin position="71"/>
        <end position="150"/>
    </location>
</feature>
<evidence type="ECO:0000256" key="7">
    <source>
        <dbReference type="ARBA" id="ARBA00049348"/>
    </source>
</evidence>
<dbReference type="InterPro" id="IPR001497">
    <property type="entry name" value="MethylDNA_cys_MeTrfase_AS"/>
</dbReference>
<dbReference type="GO" id="GO:0032259">
    <property type="term" value="P:methylation"/>
    <property type="evidence" value="ECO:0007669"/>
    <property type="project" value="UniProtKB-KW"/>
</dbReference>
<dbReference type="SUPFAM" id="SSF53155">
    <property type="entry name" value="Methylated DNA-protein cysteine methyltransferase domain"/>
    <property type="match status" value="1"/>
</dbReference>
<dbReference type="Gene3D" id="3.30.160.70">
    <property type="entry name" value="Methylated DNA-protein cysteine methyltransferase domain"/>
    <property type="match status" value="1"/>
</dbReference>
<dbReference type="PANTHER" id="PTHR10815:SF13">
    <property type="entry name" value="METHYLATED-DNA--PROTEIN-CYSTEINE METHYLTRANSFERASE"/>
    <property type="match status" value="1"/>
</dbReference>
<dbReference type="CDD" id="cd06445">
    <property type="entry name" value="ATase"/>
    <property type="match status" value="1"/>
</dbReference>
<evidence type="ECO:0000256" key="4">
    <source>
        <dbReference type="ARBA" id="ARBA00022679"/>
    </source>
</evidence>
<protein>
    <recommendedName>
        <fullName evidence="8">Methylated-DNA--protein-cysteine methyltransferase</fullName>
        <ecNumber evidence="8">2.1.1.63</ecNumber>
    </recommendedName>
    <alternativeName>
        <fullName evidence="8">6-O-methylguanine-DNA methyltransferase</fullName>
        <shortName evidence="8">MGMT</shortName>
    </alternativeName>
    <alternativeName>
        <fullName evidence="8">O-6-methylguanine-DNA-alkyltransferase</fullName>
    </alternativeName>
</protein>
<proteinExistence type="inferred from homology"/>
<accession>A0ABZ2TBU0</accession>
<comment type="catalytic activity">
    <reaction evidence="7 8">
        <text>a 6-O-methyl-2'-deoxyguanosine in DNA + L-cysteinyl-[protein] = S-methyl-L-cysteinyl-[protein] + a 2'-deoxyguanosine in DNA</text>
        <dbReference type="Rhea" id="RHEA:24000"/>
        <dbReference type="Rhea" id="RHEA-COMP:10131"/>
        <dbReference type="Rhea" id="RHEA-COMP:10132"/>
        <dbReference type="Rhea" id="RHEA-COMP:11367"/>
        <dbReference type="Rhea" id="RHEA-COMP:11368"/>
        <dbReference type="ChEBI" id="CHEBI:29950"/>
        <dbReference type="ChEBI" id="CHEBI:82612"/>
        <dbReference type="ChEBI" id="CHEBI:85445"/>
        <dbReference type="ChEBI" id="CHEBI:85448"/>
        <dbReference type="EC" id="2.1.1.63"/>
    </reaction>
</comment>
<keyword evidence="3 8" id="KW-0489">Methyltransferase</keyword>
<keyword evidence="6 8" id="KW-0234">DNA repair</keyword>
<dbReference type="EMBL" id="CP146606">
    <property type="protein sequence ID" value="WYK17161.1"/>
    <property type="molecule type" value="Genomic_DNA"/>
</dbReference>
<feature type="domain" description="Methylguanine DNA methyltransferase ribonuclease-like" evidence="10">
    <location>
        <begin position="4"/>
        <end position="66"/>
    </location>
</feature>
<dbReference type="InterPro" id="IPR008332">
    <property type="entry name" value="MethylG_MeTrfase_N"/>
</dbReference>
<reference evidence="11 12" key="1">
    <citation type="submission" date="2024-02" db="EMBL/GenBank/DDBJ databases">
        <title>Roseovarius strain W115 nov., isolated from a marine algae.</title>
        <authorList>
            <person name="Lee M.W."/>
            <person name="Lee J.K."/>
            <person name="Kim J.M."/>
            <person name="Choi D.G."/>
            <person name="Baek J.H."/>
            <person name="Bayburt H."/>
            <person name="Jung J.J."/>
            <person name="Han D.M."/>
            <person name="Jeon C.O."/>
        </authorList>
    </citation>
    <scope>NUCLEOTIDE SEQUENCE [LARGE SCALE GENOMIC DNA]</scope>
    <source>
        <strain evidence="11 12">W115</strain>
    </source>
</reference>
<keyword evidence="2 8" id="KW-0963">Cytoplasm</keyword>
<dbReference type="HAMAP" id="MF_00772">
    <property type="entry name" value="OGT"/>
    <property type="match status" value="1"/>
</dbReference>
<dbReference type="EC" id="2.1.1.63" evidence="8"/>
<dbReference type="GO" id="GO:0003908">
    <property type="term" value="F:methylated-DNA-[protein]-cysteine S-methyltransferase activity"/>
    <property type="evidence" value="ECO:0007669"/>
    <property type="project" value="UniProtKB-EC"/>
</dbReference>
<evidence type="ECO:0000256" key="5">
    <source>
        <dbReference type="ARBA" id="ARBA00022763"/>
    </source>
</evidence>
<keyword evidence="12" id="KW-1185">Reference proteome</keyword>
<dbReference type="Pfam" id="PF02870">
    <property type="entry name" value="Methyltransf_1N"/>
    <property type="match status" value="1"/>
</dbReference>
<comment type="subcellular location">
    <subcellularLocation>
        <location evidence="8">Cytoplasm</location>
    </subcellularLocation>
</comment>
<keyword evidence="4 8" id="KW-0808">Transferase</keyword>
<dbReference type="Proteomes" id="UP001281305">
    <property type="component" value="Chromosome"/>
</dbReference>
<dbReference type="PROSITE" id="PS00374">
    <property type="entry name" value="MGMT"/>
    <property type="match status" value="1"/>
</dbReference>
<evidence type="ECO:0000256" key="2">
    <source>
        <dbReference type="ARBA" id="ARBA00022490"/>
    </source>
</evidence>
<organism evidence="11 12">
    <name type="scientific">Roseovarius rhodophyticola</name>
    <dbReference type="NCBI Taxonomy" id="3080827"/>
    <lineage>
        <taxon>Bacteria</taxon>
        <taxon>Pseudomonadati</taxon>
        <taxon>Pseudomonadota</taxon>
        <taxon>Alphaproteobacteria</taxon>
        <taxon>Rhodobacterales</taxon>
        <taxon>Roseobacteraceae</taxon>
        <taxon>Roseovarius</taxon>
    </lineage>
</organism>
<dbReference type="InterPro" id="IPR036631">
    <property type="entry name" value="MGMT_N_sf"/>
</dbReference>
<feature type="active site" description="Nucleophile; methyl group acceptor" evidence="8">
    <location>
        <position position="120"/>
    </location>
</feature>
<comment type="catalytic activity">
    <reaction evidence="1 8">
        <text>a 4-O-methyl-thymidine in DNA + L-cysteinyl-[protein] = a thymidine in DNA + S-methyl-L-cysteinyl-[protein]</text>
        <dbReference type="Rhea" id="RHEA:53428"/>
        <dbReference type="Rhea" id="RHEA-COMP:10131"/>
        <dbReference type="Rhea" id="RHEA-COMP:10132"/>
        <dbReference type="Rhea" id="RHEA-COMP:13555"/>
        <dbReference type="Rhea" id="RHEA-COMP:13556"/>
        <dbReference type="ChEBI" id="CHEBI:29950"/>
        <dbReference type="ChEBI" id="CHEBI:82612"/>
        <dbReference type="ChEBI" id="CHEBI:137386"/>
        <dbReference type="ChEBI" id="CHEBI:137387"/>
        <dbReference type="EC" id="2.1.1.63"/>
    </reaction>
</comment>
<keyword evidence="5 8" id="KW-0227">DNA damage</keyword>
<dbReference type="PANTHER" id="PTHR10815">
    <property type="entry name" value="METHYLATED-DNA--PROTEIN-CYSTEINE METHYLTRANSFERASE"/>
    <property type="match status" value="1"/>
</dbReference>
<evidence type="ECO:0000313" key="12">
    <source>
        <dbReference type="Proteomes" id="UP001281305"/>
    </source>
</evidence>
<name>A0ABZ2TBU0_9RHOB</name>
<dbReference type="InterPro" id="IPR023546">
    <property type="entry name" value="MGMT"/>
</dbReference>
<comment type="miscellaneous">
    <text evidence="8">This enzyme catalyzes only one turnover and therefore is not strictly catalytic. According to one definition, an enzyme is a biocatalyst that acts repeatedly and over many reaction cycles.</text>
</comment>
<evidence type="ECO:0000259" key="9">
    <source>
        <dbReference type="Pfam" id="PF01035"/>
    </source>
</evidence>
<dbReference type="InterPro" id="IPR014048">
    <property type="entry name" value="MethylDNA_cys_MeTrfase_DNA-bd"/>
</dbReference>
<dbReference type="NCBIfam" id="TIGR00589">
    <property type="entry name" value="ogt"/>
    <property type="match status" value="1"/>
</dbReference>
<comment type="similarity">
    <text evidence="8">Belongs to the MGMT family.</text>
</comment>
<evidence type="ECO:0000259" key="10">
    <source>
        <dbReference type="Pfam" id="PF02870"/>
    </source>
</evidence>
<sequence>MSQGYVTTPLGHVRVTCENGAVTRVRWGQVPPKIDDQEPDPVLADALAQIEAYFAGELTAFTVPVEVVGSAFQKQVCNAMQGIPFGETRTYGDLAKLCEAPAQAIGAACGGNPIPIIIPCHRVLGANNLGGFSGSGGIEDKVWLLRHEGAAGLLI</sequence>
<dbReference type="Pfam" id="PF01035">
    <property type="entry name" value="DNA_binding_1"/>
    <property type="match status" value="1"/>
</dbReference>
<evidence type="ECO:0000256" key="8">
    <source>
        <dbReference type="HAMAP-Rule" id="MF_00772"/>
    </source>
</evidence>
<evidence type="ECO:0000256" key="3">
    <source>
        <dbReference type="ARBA" id="ARBA00022603"/>
    </source>
</evidence>
<gene>
    <name evidence="11" type="ORF">RZS32_012115</name>
</gene>
<evidence type="ECO:0000256" key="1">
    <source>
        <dbReference type="ARBA" id="ARBA00001286"/>
    </source>
</evidence>
<dbReference type="Gene3D" id="1.10.10.10">
    <property type="entry name" value="Winged helix-like DNA-binding domain superfamily/Winged helix DNA-binding domain"/>
    <property type="match status" value="1"/>
</dbReference>
<comment type="function">
    <text evidence="8">Involved in the cellular defense against the biological effects of O6-methylguanine (O6-MeG) and O4-methylthymine (O4-MeT) in DNA. Repairs the methylated nucleobase in DNA by stoichiometrically transferring the methyl group to a cysteine residue in the enzyme. This is a suicide reaction: the enzyme is irreversibly inactivated.</text>
</comment>
<dbReference type="RefSeq" id="WP_339106647.1">
    <property type="nucleotide sequence ID" value="NZ_CP146606.1"/>
</dbReference>
<evidence type="ECO:0000313" key="11">
    <source>
        <dbReference type="EMBL" id="WYK17161.1"/>
    </source>
</evidence>
<dbReference type="InterPro" id="IPR036388">
    <property type="entry name" value="WH-like_DNA-bd_sf"/>
</dbReference>
<dbReference type="InterPro" id="IPR036217">
    <property type="entry name" value="MethylDNA_cys_MeTrfase_DNAb"/>
</dbReference>
<dbReference type="SUPFAM" id="SSF46767">
    <property type="entry name" value="Methylated DNA-protein cysteine methyltransferase, C-terminal domain"/>
    <property type="match status" value="1"/>
</dbReference>